<sequence>MFLAEAKGRYSPVSFGNKEFGKWRDQFKRVAFVDSSGVTHSIKGHIVATRFSTENNSGRVMSGIWAEDPESPGERPLNQNSSAELGRAIIAAHYSNIATKIGQPLLASALASGVALPEQLSILGIAWRVVAGPLEGRRFIGGYFSPDGAPASARDSKGRIVFEKPDPLRLDRSSATFVGLEESIFRQVVSLARSEAEAVPQLSRFEQTDFFYSGFSVLRDGSAIGPIEFFSPDENVTL</sequence>
<proteinExistence type="predicted"/>
<dbReference type="EMBL" id="LUUJ01000080">
    <property type="protein sequence ID" value="OAI15774.1"/>
    <property type="molecule type" value="Genomic_DNA"/>
</dbReference>
<organism evidence="1 2">
    <name type="scientific">Methylomonas koyamae</name>
    <dbReference type="NCBI Taxonomy" id="702114"/>
    <lineage>
        <taxon>Bacteria</taxon>
        <taxon>Pseudomonadati</taxon>
        <taxon>Pseudomonadota</taxon>
        <taxon>Gammaproteobacteria</taxon>
        <taxon>Methylococcales</taxon>
        <taxon>Methylococcaceae</taxon>
        <taxon>Methylomonas</taxon>
    </lineage>
</organism>
<accession>A0A177NDU0</accession>
<comment type="caution">
    <text evidence="1">The sequence shown here is derived from an EMBL/GenBank/DDBJ whole genome shotgun (WGS) entry which is preliminary data.</text>
</comment>
<evidence type="ECO:0000313" key="2">
    <source>
        <dbReference type="Proteomes" id="UP000077857"/>
    </source>
</evidence>
<reference evidence="1 2" key="1">
    <citation type="submission" date="2016-03" db="EMBL/GenBank/DDBJ databases">
        <authorList>
            <person name="Ploux O."/>
        </authorList>
    </citation>
    <scope>NUCLEOTIDE SEQUENCE [LARGE SCALE GENOMIC DNA]</scope>
    <source>
        <strain evidence="1 2">R-45378</strain>
    </source>
</reference>
<protein>
    <submittedName>
        <fullName evidence="1">Uncharacterized protein</fullName>
    </submittedName>
</protein>
<dbReference type="AlphaFoldDB" id="A0A177NDU0"/>
<evidence type="ECO:0000313" key="1">
    <source>
        <dbReference type="EMBL" id="OAI15774.1"/>
    </source>
</evidence>
<gene>
    <name evidence="1" type="ORF">A1507_13190</name>
</gene>
<dbReference type="Proteomes" id="UP000077857">
    <property type="component" value="Unassembled WGS sequence"/>
</dbReference>
<name>A0A177NDU0_9GAMM</name>